<evidence type="ECO:0000313" key="2">
    <source>
        <dbReference type="Ensembl" id="ENSNLEP00000045777.1"/>
    </source>
</evidence>
<organism evidence="2 3">
    <name type="scientific">Nomascus leucogenys</name>
    <name type="common">Northern white-cheeked gibbon</name>
    <name type="synonym">Hylobates leucogenys</name>
    <dbReference type="NCBI Taxonomy" id="61853"/>
    <lineage>
        <taxon>Eukaryota</taxon>
        <taxon>Metazoa</taxon>
        <taxon>Chordata</taxon>
        <taxon>Craniata</taxon>
        <taxon>Vertebrata</taxon>
        <taxon>Euteleostomi</taxon>
        <taxon>Mammalia</taxon>
        <taxon>Eutheria</taxon>
        <taxon>Euarchontoglires</taxon>
        <taxon>Primates</taxon>
        <taxon>Haplorrhini</taxon>
        <taxon>Catarrhini</taxon>
        <taxon>Hylobatidae</taxon>
        <taxon>Nomascus</taxon>
    </lineage>
</organism>
<name>A0A2I3HQF5_NOMLE</name>
<dbReference type="AlphaFoldDB" id="A0A2I3HQF5"/>
<dbReference type="InParanoid" id="A0A2I3HQF5"/>
<dbReference type="PROSITE" id="PS50838">
    <property type="entry name" value="MAGE"/>
    <property type="match status" value="3"/>
</dbReference>
<dbReference type="GeneTree" id="ENSGT00940000163487"/>
<dbReference type="GO" id="GO:0005634">
    <property type="term" value="C:nucleus"/>
    <property type="evidence" value="ECO:0007669"/>
    <property type="project" value="TreeGrafter"/>
</dbReference>
<dbReference type="Gene3D" id="1.10.10.1210">
    <property type="entry name" value="MAGE homology domain, winged helix WH2 motif"/>
    <property type="match status" value="2"/>
</dbReference>
<sequence>MSLVSQNARRCSAEITADYRDGRGEIQATNASGCPTSMLVVDAPQCPQAPISSQCVNTSQAIQDPNDLEVLIDEQSRRLGALKVHDPLEDRSIALVNFVRMKSQKEGSIQQSEMLEFLREYSDQFPEILRRASAHLDQVFGLKLRVIDPQADTYNLVSKRGSQITDRIFLWGSRAHREITKMEALKFVSDAHDEEPWSWPEEYNKALEADKTKERSLTAGLEFWSEDTMNDKANDLVQLAISVTEEMLPIHQDELLAHTGKEFEDVFPNILNRATLILDMFYGLSLIEVDTSQHIYLLVQQPESEEEQVMLESLGRPTQEYVMPILGLIFLMGNRVKEANVWNLLRRFSGDVGRKHAVTCKLMRQRYLECRPLSYSNPVEYELLWGPRAHHETTKMKVLEYMARLYRKRPQDWPEQYREAVEDEEARAKSEATTMFFLGPT</sequence>
<dbReference type="GO" id="GO:0000122">
    <property type="term" value="P:negative regulation of transcription by RNA polymerase II"/>
    <property type="evidence" value="ECO:0007669"/>
    <property type="project" value="TreeGrafter"/>
</dbReference>
<evidence type="ECO:0000259" key="1">
    <source>
        <dbReference type="PROSITE" id="PS50838"/>
    </source>
</evidence>
<feature type="domain" description="MAGE" evidence="1">
    <location>
        <begin position="229"/>
        <end position="420"/>
    </location>
</feature>
<protein>
    <submittedName>
        <fullName evidence="2">MAGE family member E2</fullName>
    </submittedName>
</protein>
<feature type="domain" description="MAGE" evidence="1">
    <location>
        <begin position="88"/>
        <end position="159"/>
    </location>
</feature>
<reference evidence="2 3" key="1">
    <citation type="submission" date="2012-10" db="EMBL/GenBank/DDBJ databases">
        <authorList>
            <consortium name="Gibbon Genome Sequencing Consortium"/>
        </authorList>
    </citation>
    <scope>NUCLEOTIDE SEQUENCE [LARGE SCALE GENOMIC DNA]</scope>
</reference>
<keyword evidence="3" id="KW-1185">Reference proteome</keyword>
<dbReference type="PANTHER" id="PTHR11736:SF7">
    <property type="entry name" value="MELANOMA-ASSOCIATED ANTIGEN E2"/>
    <property type="match status" value="1"/>
</dbReference>
<evidence type="ECO:0000313" key="3">
    <source>
        <dbReference type="Proteomes" id="UP000001073"/>
    </source>
</evidence>
<dbReference type="InterPro" id="IPR002190">
    <property type="entry name" value="MHD_dom"/>
</dbReference>
<dbReference type="InterPro" id="IPR041898">
    <property type="entry name" value="MAGE_WH1"/>
</dbReference>
<dbReference type="Gene3D" id="1.10.10.1200">
    <property type="entry name" value="MAGE homology domain, winged helix WH1 motif"/>
    <property type="match status" value="2"/>
</dbReference>
<dbReference type="Proteomes" id="UP000001073">
    <property type="component" value="Chromosome X"/>
</dbReference>
<accession>A0A2I3HQF5</accession>
<gene>
    <name evidence="2" type="primary">MAGEE2</name>
</gene>
<dbReference type="PANTHER" id="PTHR11736">
    <property type="entry name" value="MELANOMA-ASSOCIATED ANTIGEN MAGE ANTIGEN"/>
    <property type="match status" value="1"/>
</dbReference>
<dbReference type="FunFam" id="1.10.10.1210:FF:000001">
    <property type="entry name" value="melanoma-associated antigen D1"/>
    <property type="match status" value="1"/>
</dbReference>
<dbReference type="InterPro" id="IPR041899">
    <property type="entry name" value="MAGE_WH2"/>
</dbReference>
<reference evidence="2" key="2">
    <citation type="submission" date="2025-08" db="UniProtKB">
        <authorList>
            <consortium name="Ensembl"/>
        </authorList>
    </citation>
    <scope>IDENTIFICATION</scope>
</reference>
<dbReference type="EMBL" id="ADFV01047305">
    <property type="status" value="NOT_ANNOTATED_CDS"/>
    <property type="molecule type" value="Genomic_DNA"/>
</dbReference>
<dbReference type="EMBL" id="ADFV01047306">
    <property type="status" value="NOT_ANNOTATED_CDS"/>
    <property type="molecule type" value="Genomic_DNA"/>
</dbReference>
<reference evidence="2" key="3">
    <citation type="submission" date="2025-09" db="UniProtKB">
        <authorList>
            <consortium name="Ensembl"/>
        </authorList>
    </citation>
    <scope>IDENTIFICATION</scope>
</reference>
<feature type="domain" description="MAGE" evidence="1">
    <location>
        <begin position="169"/>
        <end position="206"/>
    </location>
</feature>
<dbReference type="Ensembl" id="ENSNLET00000001387.2">
    <property type="protein sequence ID" value="ENSNLEP00000045777.1"/>
    <property type="gene ID" value="ENSNLEG00000001122.2"/>
</dbReference>
<proteinExistence type="predicted"/>
<dbReference type="InterPro" id="IPR037445">
    <property type="entry name" value="MAGE"/>
</dbReference>
<dbReference type="SMART" id="SM01373">
    <property type="entry name" value="MAGE"/>
    <property type="match status" value="2"/>
</dbReference>
<dbReference type="FunCoup" id="A0A2I3HQF5">
    <property type="interactions" value="15"/>
</dbReference>
<dbReference type="STRING" id="61853.ENSNLEP00000045777"/>
<dbReference type="OMA" id="TAGLEFW"/>